<dbReference type="InterPro" id="IPR002156">
    <property type="entry name" value="RNaseH_domain"/>
</dbReference>
<evidence type="ECO:0000256" key="6">
    <source>
        <dbReference type="ARBA" id="ARBA00022759"/>
    </source>
</evidence>
<dbReference type="AlphaFoldDB" id="A0A559MLM0"/>
<dbReference type="GO" id="GO:0004523">
    <property type="term" value="F:RNA-DNA hybrid ribonuclease activity"/>
    <property type="evidence" value="ECO:0007669"/>
    <property type="project" value="UniProtKB-EC"/>
</dbReference>
<comment type="similarity">
    <text evidence="2">Belongs to the RNase H family.</text>
</comment>
<evidence type="ECO:0000256" key="1">
    <source>
        <dbReference type="ARBA" id="ARBA00000077"/>
    </source>
</evidence>
<accession>A0A559MLM0</accession>
<evidence type="ECO:0000259" key="8">
    <source>
        <dbReference type="PROSITE" id="PS50879"/>
    </source>
</evidence>
<evidence type="ECO:0000313" key="10">
    <source>
        <dbReference type="Proteomes" id="UP000315522"/>
    </source>
</evidence>
<reference evidence="9 10" key="1">
    <citation type="submission" date="2018-05" db="EMBL/GenBank/DDBJ databases">
        <title>Genome sequencing and assembly of the regulated plant pathogen Lachnellula willkommii and related sister species for the development of diagnostic species identification markers.</title>
        <authorList>
            <person name="Giroux E."/>
            <person name="Bilodeau G."/>
        </authorList>
    </citation>
    <scope>NUCLEOTIDE SEQUENCE [LARGE SCALE GENOMIC DNA]</scope>
    <source>
        <strain evidence="9 10">CBS 172.35</strain>
    </source>
</reference>
<dbReference type="GO" id="GO:0046872">
    <property type="term" value="F:metal ion binding"/>
    <property type="evidence" value="ECO:0007669"/>
    <property type="project" value="UniProtKB-KW"/>
</dbReference>
<protein>
    <recommendedName>
        <fullName evidence="3">ribonuclease H</fullName>
        <ecNumber evidence="3">3.1.26.4</ecNumber>
    </recommendedName>
</protein>
<comment type="caution">
    <text evidence="9">The sequence shown here is derived from an EMBL/GenBank/DDBJ whole genome shotgun (WGS) entry which is preliminary data.</text>
</comment>
<evidence type="ECO:0000313" key="9">
    <source>
        <dbReference type="EMBL" id="TVY93858.1"/>
    </source>
</evidence>
<dbReference type="GO" id="GO:0003676">
    <property type="term" value="F:nucleic acid binding"/>
    <property type="evidence" value="ECO:0007669"/>
    <property type="project" value="InterPro"/>
</dbReference>
<dbReference type="InterPro" id="IPR036397">
    <property type="entry name" value="RNaseH_sf"/>
</dbReference>
<dbReference type="Proteomes" id="UP000315522">
    <property type="component" value="Unassembled WGS sequence"/>
</dbReference>
<evidence type="ECO:0000256" key="4">
    <source>
        <dbReference type="ARBA" id="ARBA00022722"/>
    </source>
</evidence>
<keyword evidence="10" id="KW-1185">Reference proteome</keyword>
<dbReference type="PANTHER" id="PTHR10642">
    <property type="entry name" value="RIBONUCLEASE H1"/>
    <property type="match status" value="1"/>
</dbReference>
<gene>
    <name evidence="9" type="primary">rnhA_1</name>
    <name evidence="9" type="ORF">LAWI1_G001879</name>
</gene>
<keyword evidence="7" id="KW-0378">Hydrolase</keyword>
<evidence type="ECO:0000256" key="7">
    <source>
        <dbReference type="ARBA" id="ARBA00022801"/>
    </source>
</evidence>
<keyword evidence="5" id="KW-0479">Metal-binding</keyword>
<proteinExistence type="inferred from homology"/>
<comment type="catalytic activity">
    <reaction evidence="1">
        <text>Endonucleolytic cleavage to 5'-phosphomonoester.</text>
        <dbReference type="EC" id="3.1.26.4"/>
    </reaction>
</comment>
<dbReference type="GO" id="GO:0043137">
    <property type="term" value="P:DNA replication, removal of RNA primer"/>
    <property type="evidence" value="ECO:0007669"/>
    <property type="project" value="TreeGrafter"/>
</dbReference>
<keyword evidence="6" id="KW-0255">Endonuclease</keyword>
<dbReference type="SUPFAM" id="SSF53098">
    <property type="entry name" value="Ribonuclease H-like"/>
    <property type="match status" value="1"/>
</dbReference>
<name>A0A559MLM0_9HELO</name>
<dbReference type="InterPro" id="IPR012337">
    <property type="entry name" value="RNaseH-like_sf"/>
</dbReference>
<dbReference type="InterPro" id="IPR050092">
    <property type="entry name" value="RNase_H"/>
</dbReference>
<organism evidence="9 10">
    <name type="scientific">Lachnellula willkommii</name>
    <dbReference type="NCBI Taxonomy" id="215461"/>
    <lineage>
        <taxon>Eukaryota</taxon>
        <taxon>Fungi</taxon>
        <taxon>Dikarya</taxon>
        <taxon>Ascomycota</taxon>
        <taxon>Pezizomycotina</taxon>
        <taxon>Leotiomycetes</taxon>
        <taxon>Helotiales</taxon>
        <taxon>Lachnaceae</taxon>
        <taxon>Lachnellula</taxon>
    </lineage>
</organism>
<dbReference type="EMBL" id="QGML01000070">
    <property type="protein sequence ID" value="TVY93858.1"/>
    <property type="molecule type" value="Genomic_DNA"/>
</dbReference>
<dbReference type="Gene3D" id="3.30.420.10">
    <property type="entry name" value="Ribonuclease H-like superfamily/Ribonuclease H"/>
    <property type="match status" value="1"/>
</dbReference>
<sequence length="181" mass="20133">MVFIMKIYVDGGCRGNGKPGSIGAASAVFKYRAGRKRAWTTDLPESTLPTNQRAEITAIILALEQALLKYDRIQSNPRQGIPRLDVKIYSDSKYAIGCMTEWISKWRDNGWRNAAGKPVANQDLIMMASGLDAKLREGGKVKYVWIPRSENEDADGCCNRAMNKMEVAQKAKDLLNVAFVC</sequence>
<evidence type="ECO:0000256" key="2">
    <source>
        <dbReference type="ARBA" id="ARBA00005300"/>
    </source>
</evidence>
<evidence type="ECO:0000256" key="3">
    <source>
        <dbReference type="ARBA" id="ARBA00012180"/>
    </source>
</evidence>
<dbReference type="Pfam" id="PF00075">
    <property type="entry name" value="RNase_H"/>
    <property type="match status" value="1"/>
</dbReference>
<keyword evidence="4" id="KW-0540">Nuclease</keyword>
<dbReference type="PANTHER" id="PTHR10642:SF26">
    <property type="entry name" value="RIBONUCLEASE H1"/>
    <property type="match status" value="1"/>
</dbReference>
<evidence type="ECO:0000256" key="5">
    <source>
        <dbReference type="ARBA" id="ARBA00022723"/>
    </source>
</evidence>
<dbReference type="EC" id="3.1.26.4" evidence="3"/>
<dbReference type="PROSITE" id="PS50879">
    <property type="entry name" value="RNASE_H_1"/>
    <property type="match status" value="1"/>
</dbReference>
<feature type="domain" description="RNase H type-1" evidence="8">
    <location>
        <begin position="1"/>
        <end position="163"/>
    </location>
</feature>